<feature type="region of interest" description="Disordered" evidence="3">
    <location>
        <begin position="157"/>
        <end position="180"/>
    </location>
</feature>
<keyword evidence="2" id="KW-0539">Nucleus</keyword>
<accession>A0A0N0NRW6</accession>
<dbReference type="InterPro" id="IPR007219">
    <property type="entry name" value="XnlR_reg_dom"/>
</dbReference>
<keyword evidence="6" id="KW-1185">Reference proteome</keyword>
<sequence length="735" mass="81755">MGVQAHVSAVKVIVRCNNGKKSASVNDLDAGNNEETTAHLGMHAVPATEGQVASAQCVPSTLLPRKRRRKLPEGEAKLLDRIRHYESLLRDNNIAFEPFQANNVGAGQPQSSVGGQMWESLPHDSSPPRLPRRSDMKEEGTRYEDFRSAVDRWFDESESAEAPSAHEDESDGHKQQSTTLRRMWTRQSRSGNNNILFGFRQLNLDLSVMHPNQVQIFRLWQIYLDNVNPMLKVTHTPTLQTQIIEAASDVSKIEPNLQALMFSIYSTSVMTLTEQQCQSQLGSSRADLLTGYQMATQQALLDCDFLSTDSRNCLTALFLYLVSARNEAIADPRAIASLLGVALRIGERIGIQLESANVKAGVVEGELRRRLHWALMAFDRRICEIAGYRLSLTHSGDCKPPLNVNDFDLRPEMQTAPESHKTPTEALFVAVRSLMVDRLMDFMAQPAEASEASRSKADALIADFERQLDETFFRFCNPENPLHFMTMWSVQGALCKFRLMMRYSLPSNSAQSESQKQTLRDLAFADAINALEADTKLSSSPHTRGFSWYLNMYFPFPAYIHLVQELKERPIGEHADQAWLKMSENFAARIDDMDCTENGVVRTFARRILQIWDMREAAILARPGAPPSIETPDMVLQFRQILAQGPSASSNVTPSAAAVEAAKGGAMLGVSTSDHVNASGLPTPSSFDAGAMQYSGASADAFPGTYADAGIDFNGMGSMQWNVNFWNQMNAPTWW</sequence>
<evidence type="ECO:0000256" key="1">
    <source>
        <dbReference type="ARBA" id="ARBA00004123"/>
    </source>
</evidence>
<dbReference type="OrthoDB" id="2269373at2759"/>
<protein>
    <recommendedName>
        <fullName evidence="4">Xylanolytic transcriptional activator regulatory domain-containing protein</fullName>
    </recommendedName>
</protein>
<dbReference type="InterPro" id="IPR050613">
    <property type="entry name" value="Sec_Metabolite_Reg"/>
</dbReference>
<feature type="domain" description="Xylanolytic transcriptional activator regulatory" evidence="4">
    <location>
        <begin position="221"/>
        <end position="410"/>
    </location>
</feature>
<evidence type="ECO:0000256" key="2">
    <source>
        <dbReference type="ARBA" id="ARBA00023242"/>
    </source>
</evidence>
<dbReference type="GO" id="GO:0003677">
    <property type="term" value="F:DNA binding"/>
    <property type="evidence" value="ECO:0007669"/>
    <property type="project" value="InterPro"/>
</dbReference>
<dbReference type="GeneID" id="28740509"/>
<dbReference type="Pfam" id="PF04082">
    <property type="entry name" value="Fungal_trans"/>
    <property type="match status" value="1"/>
</dbReference>
<evidence type="ECO:0000259" key="4">
    <source>
        <dbReference type="Pfam" id="PF04082"/>
    </source>
</evidence>
<dbReference type="STRING" id="1664694.A0A0N0NRW6"/>
<feature type="compositionally biased region" description="Basic and acidic residues" evidence="3">
    <location>
        <begin position="132"/>
        <end position="142"/>
    </location>
</feature>
<comment type="caution">
    <text evidence="5">The sequence shown here is derived from an EMBL/GenBank/DDBJ whole genome shotgun (WGS) entry which is preliminary data.</text>
</comment>
<dbReference type="AlphaFoldDB" id="A0A0N0NRW6"/>
<dbReference type="CDD" id="cd12148">
    <property type="entry name" value="fungal_TF_MHR"/>
    <property type="match status" value="1"/>
</dbReference>
<dbReference type="PANTHER" id="PTHR31001:SF45">
    <property type="entry name" value="ZN(II)2CYS6 TRANSCRIPTION FACTOR (EUROFUNG)"/>
    <property type="match status" value="1"/>
</dbReference>
<comment type="subcellular location">
    <subcellularLocation>
        <location evidence="1">Nucleus</location>
    </subcellularLocation>
</comment>
<reference evidence="5 6" key="1">
    <citation type="submission" date="2015-06" db="EMBL/GenBank/DDBJ databases">
        <title>Draft genome of the ant-associated black yeast Phialophora attae CBS 131958.</title>
        <authorList>
            <person name="Moreno L.F."/>
            <person name="Stielow B.J."/>
            <person name="de Hoog S."/>
            <person name="Vicente V.A."/>
            <person name="Weiss V.A."/>
            <person name="de Vries M."/>
            <person name="Cruz L.M."/>
            <person name="Souza E.M."/>
        </authorList>
    </citation>
    <scope>NUCLEOTIDE SEQUENCE [LARGE SCALE GENOMIC DNA]</scope>
    <source>
        <strain evidence="5 6">CBS 131958</strain>
    </source>
</reference>
<feature type="region of interest" description="Disordered" evidence="3">
    <location>
        <begin position="105"/>
        <end position="142"/>
    </location>
</feature>
<dbReference type="PANTHER" id="PTHR31001">
    <property type="entry name" value="UNCHARACTERIZED TRANSCRIPTIONAL REGULATORY PROTEIN"/>
    <property type="match status" value="1"/>
</dbReference>
<dbReference type="EMBL" id="LFJN01000001">
    <property type="protein sequence ID" value="KPI45568.1"/>
    <property type="molecule type" value="Genomic_DNA"/>
</dbReference>
<feature type="compositionally biased region" description="Polar residues" evidence="3">
    <location>
        <begin position="105"/>
        <end position="114"/>
    </location>
</feature>
<evidence type="ECO:0000313" key="6">
    <source>
        <dbReference type="Proteomes" id="UP000038010"/>
    </source>
</evidence>
<dbReference type="GO" id="GO:0008270">
    <property type="term" value="F:zinc ion binding"/>
    <property type="evidence" value="ECO:0007669"/>
    <property type="project" value="InterPro"/>
</dbReference>
<dbReference type="GO" id="GO:0005634">
    <property type="term" value="C:nucleus"/>
    <property type="evidence" value="ECO:0007669"/>
    <property type="project" value="UniProtKB-SubCell"/>
</dbReference>
<name>A0A0N0NRW6_9EURO</name>
<organism evidence="5 6">
    <name type="scientific">Cyphellophora attinorum</name>
    <dbReference type="NCBI Taxonomy" id="1664694"/>
    <lineage>
        <taxon>Eukaryota</taxon>
        <taxon>Fungi</taxon>
        <taxon>Dikarya</taxon>
        <taxon>Ascomycota</taxon>
        <taxon>Pezizomycotina</taxon>
        <taxon>Eurotiomycetes</taxon>
        <taxon>Chaetothyriomycetidae</taxon>
        <taxon>Chaetothyriales</taxon>
        <taxon>Cyphellophoraceae</taxon>
        <taxon>Cyphellophora</taxon>
    </lineage>
</organism>
<proteinExistence type="predicted"/>
<gene>
    <name evidence="5" type="ORF">AB675_820</name>
</gene>
<dbReference type="Proteomes" id="UP000038010">
    <property type="component" value="Unassembled WGS sequence"/>
</dbReference>
<dbReference type="RefSeq" id="XP_018005531.1">
    <property type="nucleotide sequence ID" value="XM_018148640.1"/>
</dbReference>
<evidence type="ECO:0000256" key="3">
    <source>
        <dbReference type="SAM" id="MobiDB-lite"/>
    </source>
</evidence>
<feature type="compositionally biased region" description="Basic and acidic residues" evidence="3">
    <location>
        <begin position="164"/>
        <end position="174"/>
    </location>
</feature>
<dbReference type="GO" id="GO:0006351">
    <property type="term" value="P:DNA-templated transcription"/>
    <property type="evidence" value="ECO:0007669"/>
    <property type="project" value="InterPro"/>
</dbReference>
<dbReference type="VEuPathDB" id="FungiDB:AB675_820"/>
<evidence type="ECO:0000313" key="5">
    <source>
        <dbReference type="EMBL" id="KPI45568.1"/>
    </source>
</evidence>